<comment type="caution">
    <text evidence="2">The sequence shown here is derived from an EMBL/GenBank/DDBJ whole genome shotgun (WGS) entry which is preliminary data.</text>
</comment>
<gene>
    <name evidence="2" type="ORF">G3RUM_00362</name>
</gene>
<evidence type="ECO:0000313" key="3">
    <source>
        <dbReference type="Proteomes" id="UP001191019"/>
    </source>
</evidence>
<organism evidence="2 3">
    <name type="scientific">Candidatus Nanosyncoccus alces</name>
    <dbReference type="NCBI Taxonomy" id="2171997"/>
    <lineage>
        <taxon>Bacteria</taxon>
        <taxon>Candidatus Saccharimonadota</taxon>
        <taxon>Candidatus Nanosyncoccalia</taxon>
        <taxon>Candidatus Nanosyncoccales</taxon>
        <taxon>Candidatus Nanosyncoccaceae</taxon>
        <taxon>Candidatus Nanosyncoccus</taxon>
    </lineage>
</organism>
<dbReference type="EMBL" id="PRLM01000003">
    <property type="protein sequence ID" value="RYC74815.1"/>
    <property type="molecule type" value="Genomic_DNA"/>
</dbReference>
<proteinExistence type="predicted"/>
<keyword evidence="3" id="KW-1185">Reference proteome</keyword>
<dbReference type="Proteomes" id="UP001191019">
    <property type="component" value="Unassembled WGS sequence"/>
</dbReference>
<accession>A0ABY0FPL7</accession>
<evidence type="ECO:0000313" key="2">
    <source>
        <dbReference type="EMBL" id="RYC74815.1"/>
    </source>
</evidence>
<reference evidence="2 3" key="2">
    <citation type="journal article" date="2020" name="Cell Rep.">
        <title>Acquisition and Adaptation of Ultra-small Parasitic Reduced Genome Bacteria to Mammalian Hosts.</title>
        <authorList>
            <person name="McLean J.S."/>
            <person name="Bor B."/>
            <person name="Kerns K.A."/>
            <person name="Liu Q."/>
            <person name="To T.T."/>
            <person name="Solden L."/>
            <person name="Hendrickson E.L."/>
            <person name="Wrighton K."/>
            <person name="Shi W."/>
            <person name="He X."/>
        </authorList>
    </citation>
    <scope>NUCLEOTIDE SEQUENCE [LARGE SCALE GENOMIC DNA]</scope>
    <source>
        <strain evidence="2 3">TM7_G3_2_Rum_HOT_351B</strain>
    </source>
</reference>
<evidence type="ECO:0000256" key="1">
    <source>
        <dbReference type="SAM" id="MobiDB-lite"/>
    </source>
</evidence>
<sequence length="123" mass="13769">MKNPFLKYIMKEKKEDIFHSSAYGKVQSADAMGTASVETFDERMKVERNRQIVRGYNDSRIASRSFAEGPRAKKYVPSEKKQSGMKRGDNLGDGVRGGTNKAPAQAPSQVKRSFIPPIRPKFG</sequence>
<feature type="compositionally biased region" description="Basic and acidic residues" evidence="1">
    <location>
        <begin position="76"/>
        <end position="90"/>
    </location>
</feature>
<reference evidence="2 3" key="1">
    <citation type="journal article" date="2018" name="bioRxiv">
        <title>Evidence of independent acquisition and adaption of ultra-small bacteria to human hosts across the highly diverse yet reduced genomes of the phylum Saccharibacteria.</title>
        <authorList>
            <person name="McLean J.S."/>
            <person name="Bor B."/>
            <person name="To T.T."/>
            <person name="Liu Q."/>
            <person name="Kearns K.A."/>
            <person name="Solden L.M."/>
            <person name="Wrighton K.C."/>
            <person name="He X."/>
            <person name="Shi W."/>
        </authorList>
    </citation>
    <scope>NUCLEOTIDE SEQUENCE [LARGE SCALE GENOMIC DNA]</scope>
    <source>
        <strain evidence="2 3">TM7_G3_2_Rum_HOT_351B</strain>
    </source>
</reference>
<dbReference type="RefSeq" id="WP_129734807.1">
    <property type="nucleotide sequence ID" value="NZ_PRLM01000003.1"/>
</dbReference>
<feature type="region of interest" description="Disordered" evidence="1">
    <location>
        <begin position="64"/>
        <end position="123"/>
    </location>
</feature>
<name>A0ABY0FPL7_9BACT</name>
<protein>
    <submittedName>
        <fullName evidence="2">Uncharacterized protein</fullName>
    </submittedName>
</protein>